<dbReference type="Proteomes" id="UP001295684">
    <property type="component" value="Unassembled WGS sequence"/>
</dbReference>
<organism evidence="3 4">
    <name type="scientific">Euplotes crassus</name>
    <dbReference type="NCBI Taxonomy" id="5936"/>
    <lineage>
        <taxon>Eukaryota</taxon>
        <taxon>Sar</taxon>
        <taxon>Alveolata</taxon>
        <taxon>Ciliophora</taxon>
        <taxon>Intramacronucleata</taxon>
        <taxon>Spirotrichea</taxon>
        <taxon>Hypotrichia</taxon>
        <taxon>Euplotida</taxon>
        <taxon>Euplotidae</taxon>
        <taxon>Moneuplotes</taxon>
    </lineage>
</organism>
<gene>
    <name evidence="3" type="ORF">ECRASSUSDP1_LOCUS26377</name>
</gene>
<feature type="compositionally biased region" description="Basic residues" evidence="2">
    <location>
        <begin position="1"/>
        <end position="22"/>
    </location>
</feature>
<evidence type="ECO:0000256" key="2">
    <source>
        <dbReference type="SAM" id="MobiDB-lite"/>
    </source>
</evidence>
<accession>A0AAD1Y3Y6</accession>
<feature type="region of interest" description="Disordered" evidence="2">
    <location>
        <begin position="1"/>
        <end position="25"/>
    </location>
</feature>
<keyword evidence="1" id="KW-0175">Coiled coil</keyword>
<protein>
    <submittedName>
        <fullName evidence="3">Uncharacterized protein</fullName>
    </submittedName>
</protein>
<keyword evidence="4" id="KW-1185">Reference proteome</keyword>
<evidence type="ECO:0000313" key="3">
    <source>
        <dbReference type="EMBL" id="CAI2384838.1"/>
    </source>
</evidence>
<proteinExistence type="predicted"/>
<name>A0AAD1Y3Y6_EUPCR</name>
<feature type="coiled-coil region" evidence="1">
    <location>
        <begin position="263"/>
        <end position="290"/>
    </location>
</feature>
<sequence length="354" mass="40920">MKRHPKSARPRSKRSRNRKLSRKSMSILKSKKTSLNDDLKTSRNTSRRRLRNNTAIRIDIPKKLDNIEVNILTPSKATKTGNFEKKERNFSSRDNSFLNPGVFGSCKPNQKVKPNKKSQNFLLVPTKIPQRNVKHQIGNFHGLESPESTGLEGLLMAKKKSLLASRRGINLKNISFQPPPDRFKSNFQPISPMLEKMTKLANKIKRKTEKENTQLNEVRNNVDKNKNLSKTFTKWEVKCLTSPNTRLAKRFANTEIFKARKKLNCLKAYRKAQKEKLASLKQELELLQLQTQYQNPASKPLVNWYSPGFGQSNSKLPRDAKDQLFLTQTAWTSKSNFNTQTFWPIFVADKYKKC</sequence>
<reference evidence="3" key="1">
    <citation type="submission" date="2023-07" db="EMBL/GenBank/DDBJ databases">
        <authorList>
            <consortium name="AG Swart"/>
            <person name="Singh M."/>
            <person name="Singh A."/>
            <person name="Seah K."/>
            <person name="Emmerich C."/>
        </authorList>
    </citation>
    <scope>NUCLEOTIDE SEQUENCE</scope>
    <source>
        <strain evidence="3">DP1</strain>
    </source>
</reference>
<dbReference type="EMBL" id="CAMPGE010027188">
    <property type="protein sequence ID" value="CAI2384838.1"/>
    <property type="molecule type" value="Genomic_DNA"/>
</dbReference>
<comment type="caution">
    <text evidence="3">The sequence shown here is derived from an EMBL/GenBank/DDBJ whole genome shotgun (WGS) entry which is preliminary data.</text>
</comment>
<evidence type="ECO:0000256" key="1">
    <source>
        <dbReference type="SAM" id="Coils"/>
    </source>
</evidence>
<dbReference type="AlphaFoldDB" id="A0AAD1Y3Y6"/>
<evidence type="ECO:0000313" key="4">
    <source>
        <dbReference type="Proteomes" id="UP001295684"/>
    </source>
</evidence>